<name>A0A0R2B5E8_SECCO</name>
<evidence type="ECO:0000313" key="3">
    <source>
        <dbReference type="Proteomes" id="UP000051845"/>
    </source>
</evidence>
<protein>
    <submittedName>
        <fullName evidence="2">Phosphosulfolactate synthase</fullName>
    </submittedName>
</protein>
<gene>
    <name evidence="2" type="ORF">FC82_GL000148</name>
</gene>
<accession>A0A0R2B5E8</accession>
<dbReference type="InterPro" id="IPR036112">
    <property type="entry name" value="ComA_synth_sf"/>
</dbReference>
<dbReference type="SUPFAM" id="SSF102110">
    <property type="entry name" value="(2r)-phospho-3-sulfolactate synthase ComA"/>
    <property type="match status" value="1"/>
</dbReference>
<dbReference type="EMBL" id="AYYR01000082">
    <property type="protein sequence ID" value="KRM74391.1"/>
    <property type="molecule type" value="Genomic_DNA"/>
</dbReference>
<reference evidence="2 3" key="1">
    <citation type="journal article" date="2015" name="Genome Announc.">
        <title>Expanding the biotechnology potential of lactobacilli through comparative genomics of 213 strains and associated genera.</title>
        <authorList>
            <person name="Sun Z."/>
            <person name="Harris H.M."/>
            <person name="McCann A."/>
            <person name="Guo C."/>
            <person name="Argimon S."/>
            <person name="Zhang W."/>
            <person name="Yang X."/>
            <person name="Jeffery I.B."/>
            <person name="Cooney J.C."/>
            <person name="Kagawa T.F."/>
            <person name="Liu W."/>
            <person name="Song Y."/>
            <person name="Salvetti E."/>
            <person name="Wrobel A."/>
            <person name="Rasinkangas P."/>
            <person name="Parkhill J."/>
            <person name="Rea M.C."/>
            <person name="O'Sullivan O."/>
            <person name="Ritari J."/>
            <person name="Douillard F.P."/>
            <person name="Paul Ross R."/>
            <person name="Yang R."/>
            <person name="Briner A.E."/>
            <person name="Felis G.E."/>
            <person name="de Vos W.M."/>
            <person name="Barrangou R."/>
            <person name="Klaenhammer T.R."/>
            <person name="Caufield P.W."/>
            <person name="Cui Y."/>
            <person name="Zhang H."/>
            <person name="O'Toole P.W."/>
        </authorList>
    </citation>
    <scope>NUCLEOTIDE SEQUENCE [LARGE SCALE GENOMIC DNA]</scope>
    <source>
        <strain evidence="2 3">DSM 20515</strain>
    </source>
</reference>
<dbReference type="AlphaFoldDB" id="A0A0R2B5E8"/>
<proteinExistence type="inferred from homology"/>
<dbReference type="STRING" id="33960.TY91_09840"/>
<dbReference type="RefSeq" id="WP_056997208.1">
    <property type="nucleotide sequence ID" value="NZ_AYYR01000082.1"/>
</dbReference>
<comment type="caution">
    <text evidence="2">The sequence shown here is derived from an EMBL/GenBank/DDBJ whole genome shotgun (WGS) entry which is preliminary data.</text>
</comment>
<dbReference type="PATRIC" id="fig|1423733.4.peg.164"/>
<dbReference type="InterPro" id="IPR003830">
    <property type="entry name" value="ComA_synth"/>
</dbReference>
<dbReference type="Proteomes" id="UP000051845">
    <property type="component" value="Unassembled WGS sequence"/>
</dbReference>
<evidence type="ECO:0000256" key="1">
    <source>
        <dbReference type="ARBA" id="ARBA00010424"/>
    </source>
</evidence>
<evidence type="ECO:0000313" key="2">
    <source>
        <dbReference type="EMBL" id="KRM74391.1"/>
    </source>
</evidence>
<comment type="similarity">
    <text evidence="1">Belongs to the phosphosulfolactate synthase family.</text>
</comment>
<organism evidence="2 3">
    <name type="scientific">Secundilactobacillus collinoides DSM 20515 = JCM 1123</name>
    <dbReference type="NCBI Taxonomy" id="1423733"/>
    <lineage>
        <taxon>Bacteria</taxon>
        <taxon>Bacillati</taxon>
        <taxon>Bacillota</taxon>
        <taxon>Bacilli</taxon>
        <taxon>Lactobacillales</taxon>
        <taxon>Lactobacillaceae</taxon>
        <taxon>Secundilactobacillus</taxon>
    </lineage>
</organism>
<dbReference type="InterPro" id="IPR013785">
    <property type="entry name" value="Aldolase_TIM"/>
</dbReference>
<sequence>MKAFDFLENKTQTLGKTMVLDKGLGLNEVDDLIATAGDYMTFAKFGWGTAATMDSDLIKAKTAKYDAAGIIPYPGGTLLEVSVAAGKYDDFLAEAKTLGFKGIEVSDGSTTIDAHTRGELIVKAKQAGFYVISEVGKKNPELDHELTPAERVKLMNEDLKNGSNYVIIEAREAGKNIGIYDANGNIVADELDALTPDGIDHIIFEAPLKGQQTALILKYGPQVNLGNIAHDEVTSVATLRRGLRADTVGKV</sequence>
<dbReference type="Pfam" id="PF02679">
    <property type="entry name" value="ComA"/>
    <property type="match status" value="1"/>
</dbReference>
<dbReference type="Gene3D" id="3.20.20.70">
    <property type="entry name" value="Aldolase class I"/>
    <property type="match status" value="1"/>
</dbReference>